<evidence type="ECO:0000256" key="9">
    <source>
        <dbReference type="RuleBase" id="RU000461"/>
    </source>
</evidence>
<keyword evidence="7 9" id="KW-0503">Monooxygenase</keyword>
<dbReference type="CDD" id="cd11065">
    <property type="entry name" value="CYP64-like"/>
    <property type="match status" value="1"/>
</dbReference>
<evidence type="ECO:0008006" key="12">
    <source>
        <dbReference type="Google" id="ProtNLM"/>
    </source>
</evidence>
<dbReference type="SUPFAM" id="SSF48264">
    <property type="entry name" value="Cytochrome P450"/>
    <property type="match status" value="1"/>
</dbReference>
<reference evidence="10 11" key="2">
    <citation type="submission" date="2021-10" db="EMBL/GenBank/DDBJ databases">
        <authorList>
            <person name="Piombo E."/>
        </authorList>
    </citation>
    <scope>NUCLEOTIDE SEQUENCE [LARGE SCALE GENOMIC DNA]</scope>
</reference>
<dbReference type="GO" id="GO:0005506">
    <property type="term" value="F:iron ion binding"/>
    <property type="evidence" value="ECO:0007669"/>
    <property type="project" value="InterPro"/>
</dbReference>
<dbReference type="InterPro" id="IPR017972">
    <property type="entry name" value="Cyt_P450_CS"/>
</dbReference>
<keyword evidence="3 8" id="KW-0349">Heme</keyword>
<dbReference type="InterPro" id="IPR036396">
    <property type="entry name" value="Cyt_P450_sf"/>
</dbReference>
<dbReference type="PANTHER" id="PTHR46300:SF7">
    <property type="entry name" value="P450, PUTATIVE (EUROFUNG)-RELATED"/>
    <property type="match status" value="1"/>
</dbReference>
<dbReference type="GO" id="GO:0016705">
    <property type="term" value="F:oxidoreductase activity, acting on paired donors, with incorporation or reduction of molecular oxygen"/>
    <property type="evidence" value="ECO:0007669"/>
    <property type="project" value="InterPro"/>
</dbReference>
<dbReference type="InterPro" id="IPR002401">
    <property type="entry name" value="Cyt_P450_E_grp-I"/>
</dbReference>
<name>A0A9N9Y0Z1_9HYPO</name>
<evidence type="ECO:0000256" key="1">
    <source>
        <dbReference type="ARBA" id="ARBA00001971"/>
    </source>
</evidence>
<dbReference type="PRINTS" id="PR00463">
    <property type="entry name" value="EP450I"/>
</dbReference>
<keyword evidence="6 8" id="KW-0408">Iron</keyword>
<feature type="binding site" description="axial binding residue" evidence="8">
    <location>
        <position position="370"/>
    </location>
    <ligand>
        <name>heme</name>
        <dbReference type="ChEBI" id="CHEBI:30413"/>
    </ligand>
    <ligandPart>
        <name>Fe</name>
        <dbReference type="ChEBI" id="CHEBI:18248"/>
    </ligandPart>
</feature>
<dbReference type="Proteomes" id="UP000754883">
    <property type="component" value="Unassembled WGS sequence"/>
</dbReference>
<keyword evidence="4 8" id="KW-0479">Metal-binding</keyword>
<dbReference type="InterPro" id="IPR001128">
    <property type="entry name" value="Cyt_P450"/>
</dbReference>
<evidence type="ECO:0000256" key="3">
    <source>
        <dbReference type="ARBA" id="ARBA00022617"/>
    </source>
</evidence>
<dbReference type="OrthoDB" id="2789670at2759"/>
<dbReference type="Pfam" id="PF00067">
    <property type="entry name" value="p450"/>
    <property type="match status" value="1"/>
</dbReference>
<proteinExistence type="inferred from homology"/>
<evidence type="ECO:0000256" key="7">
    <source>
        <dbReference type="ARBA" id="ARBA00023033"/>
    </source>
</evidence>
<dbReference type="PANTHER" id="PTHR46300">
    <property type="entry name" value="P450, PUTATIVE (EUROFUNG)-RELATED-RELATED"/>
    <property type="match status" value="1"/>
</dbReference>
<dbReference type="PROSITE" id="PS00086">
    <property type="entry name" value="CYTOCHROME_P450"/>
    <property type="match status" value="1"/>
</dbReference>
<accession>A0A9N9Y0Z1</accession>
<organism evidence="10 11">
    <name type="scientific">Clonostachys byssicola</name>
    <dbReference type="NCBI Taxonomy" id="160290"/>
    <lineage>
        <taxon>Eukaryota</taxon>
        <taxon>Fungi</taxon>
        <taxon>Dikarya</taxon>
        <taxon>Ascomycota</taxon>
        <taxon>Pezizomycotina</taxon>
        <taxon>Sordariomycetes</taxon>
        <taxon>Hypocreomycetidae</taxon>
        <taxon>Hypocreales</taxon>
        <taxon>Bionectriaceae</taxon>
        <taxon>Clonostachys</taxon>
    </lineage>
</organism>
<dbReference type="GO" id="GO:0020037">
    <property type="term" value="F:heme binding"/>
    <property type="evidence" value="ECO:0007669"/>
    <property type="project" value="InterPro"/>
</dbReference>
<reference evidence="11" key="1">
    <citation type="submission" date="2019-06" db="EMBL/GenBank/DDBJ databases">
        <authorList>
            <person name="Broberg M."/>
        </authorList>
    </citation>
    <scope>NUCLEOTIDE SEQUENCE [LARGE SCALE GENOMIC DNA]</scope>
</reference>
<sequence length="469" mass="53057">MGQTMLLIHDRDIAIELLEKQSKKTSGRPPMEFANHLCGYSRFFSTRPHDNVHRRSRRLVHQRIGTKKLAERHYQVHAAEVGHFLLKLLEEPNKLVEHLKSQSGAIILKVAYNYSVEQKVVDPLVLLIERMMENFSVAVVPGAWLVDLIPVFRYLPQWLPGASFKRMAKEADRINQMAVEIPYSFVRRQMELGSYQSSYVSEAIESCTNGSPEAVLHHEDDDAIKNSAGALYGGGADTTVASLCSFVLAMLKFPDVQRMAQEEIDNLVGDSRLPQFEDRHKLPFVEATVKETLRWFAITPMGLPHSADEDIEIRGYHVPKGTILLPAIWWFLHDPDIYANPDSFDPTRYLSPRNEPDPGAFAFGFGRRVCPGRHLADSTLFLTIAQLLAAFKVEKATDKDGNPIDPPVESISGLINHPKSFPYNITPRSPTHADLIRRIEMEYPWQQSNAEELGDLSPMKQALAVPQMR</sequence>
<dbReference type="EMBL" id="CABFNO020001413">
    <property type="protein sequence ID" value="CAG9987134.1"/>
    <property type="molecule type" value="Genomic_DNA"/>
</dbReference>
<comment type="cofactor">
    <cofactor evidence="1 8">
        <name>heme</name>
        <dbReference type="ChEBI" id="CHEBI:30413"/>
    </cofactor>
</comment>
<dbReference type="Gene3D" id="1.10.630.10">
    <property type="entry name" value="Cytochrome P450"/>
    <property type="match status" value="1"/>
</dbReference>
<dbReference type="AlphaFoldDB" id="A0A9N9Y0Z1"/>
<keyword evidence="11" id="KW-1185">Reference proteome</keyword>
<comment type="similarity">
    <text evidence="2 9">Belongs to the cytochrome P450 family.</text>
</comment>
<gene>
    <name evidence="10" type="ORF">CBYS24578_00018766</name>
</gene>
<keyword evidence="5 9" id="KW-0560">Oxidoreductase</keyword>
<protein>
    <recommendedName>
        <fullName evidence="12">O-methylsterigmatocystin oxidoreductase</fullName>
    </recommendedName>
</protein>
<evidence type="ECO:0000256" key="5">
    <source>
        <dbReference type="ARBA" id="ARBA00023002"/>
    </source>
</evidence>
<evidence type="ECO:0000256" key="6">
    <source>
        <dbReference type="ARBA" id="ARBA00023004"/>
    </source>
</evidence>
<evidence type="ECO:0000256" key="2">
    <source>
        <dbReference type="ARBA" id="ARBA00010617"/>
    </source>
</evidence>
<comment type="caution">
    <text evidence="10">The sequence shown here is derived from an EMBL/GenBank/DDBJ whole genome shotgun (WGS) entry which is preliminary data.</text>
</comment>
<evidence type="ECO:0000256" key="8">
    <source>
        <dbReference type="PIRSR" id="PIRSR602401-1"/>
    </source>
</evidence>
<dbReference type="InterPro" id="IPR050364">
    <property type="entry name" value="Cytochrome_P450_fung"/>
</dbReference>
<evidence type="ECO:0000313" key="10">
    <source>
        <dbReference type="EMBL" id="CAG9987134.1"/>
    </source>
</evidence>
<evidence type="ECO:0000313" key="11">
    <source>
        <dbReference type="Proteomes" id="UP000754883"/>
    </source>
</evidence>
<dbReference type="GO" id="GO:0004497">
    <property type="term" value="F:monooxygenase activity"/>
    <property type="evidence" value="ECO:0007669"/>
    <property type="project" value="UniProtKB-KW"/>
</dbReference>
<dbReference type="PRINTS" id="PR00385">
    <property type="entry name" value="P450"/>
</dbReference>
<evidence type="ECO:0000256" key="4">
    <source>
        <dbReference type="ARBA" id="ARBA00022723"/>
    </source>
</evidence>